<protein>
    <submittedName>
        <fullName evidence="3">Uncharacterized protein</fullName>
    </submittedName>
</protein>
<evidence type="ECO:0000313" key="5">
    <source>
        <dbReference type="Proteomes" id="UP000390336"/>
    </source>
</evidence>
<dbReference type="Proteomes" id="UP000272136">
    <property type="component" value="Chromosome 1"/>
</dbReference>
<organism evidence="3 5">
    <name type="scientific">Vibrio owensii</name>
    <dbReference type="NCBI Taxonomy" id="696485"/>
    <lineage>
        <taxon>Bacteria</taxon>
        <taxon>Pseudomonadati</taxon>
        <taxon>Pseudomonadota</taxon>
        <taxon>Gammaproteobacteria</taxon>
        <taxon>Vibrionales</taxon>
        <taxon>Vibrionaceae</taxon>
        <taxon>Vibrio</taxon>
    </lineage>
</organism>
<evidence type="ECO:0000313" key="3">
    <source>
        <dbReference type="EMBL" id="QGH46898.1"/>
    </source>
</evidence>
<dbReference type="EMBL" id="CP045859">
    <property type="protein sequence ID" value="QGH46898.1"/>
    <property type="molecule type" value="Genomic_DNA"/>
</dbReference>
<keyword evidence="4" id="KW-1185">Reference proteome</keyword>
<accession>A0AAP9K9S7</accession>
<sequence length="116" mass="12329">MDLDVQSLAVGSLIGALVGGGIYGFYVKNTGEANLDQAIGYNHLLECTSLLGSNDAEKISSFLNTLPQKQKDLEKSDAIMTATTTTLSGELELSGMGQPLAQCSKALLEQYQRVKS</sequence>
<proteinExistence type="predicted"/>
<dbReference type="AlphaFoldDB" id="A0AAP9K9S7"/>
<evidence type="ECO:0000313" key="2">
    <source>
        <dbReference type="EMBL" id="AYO14232.1"/>
    </source>
</evidence>
<evidence type="ECO:0000313" key="4">
    <source>
        <dbReference type="Proteomes" id="UP000272136"/>
    </source>
</evidence>
<evidence type="ECO:0000256" key="1">
    <source>
        <dbReference type="SAM" id="Phobius"/>
    </source>
</evidence>
<keyword evidence="1" id="KW-0812">Transmembrane</keyword>
<dbReference type="RefSeq" id="WP_054824881.1">
    <property type="nucleotide sequence ID" value="NZ_CP033137.1"/>
</dbReference>
<reference evidence="2 4" key="2">
    <citation type="submission" date="2018-10" db="EMBL/GenBank/DDBJ databases">
        <title>Whole Genome of Vibrio owensii strain 170502, isolated from Acute Hepatopancreatic Necrosis Disease (AHPND) shrimp.</title>
        <authorList>
            <person name="Yan M."/>
            <person name="Wang X."/>
            <person name="Wang Y."/>
        </authorList>
    </citation>
    <scope>NUCLEOTIDE SEQUENCE [LARGE SCALE GENOMIC DNA]</scope>
    <source>
        <strain evidence="2 4">1700302</strain>
    </source>
</reference>
<gene>
    <name evidence="3" type="ORF">APZ19_07325</name>
    <name evidence="2" type="ORF">D0812_07365</name>
</gene>
<reference evidence="3 5" key="1">
    <citation type="journal article" date="2015" name="Genome Announc.">
        <title>Draft Genome Sequence of Vibrio owensii Strain SH-14, Which Causes Shrimp Acute Hepatopancreatic Necrosis Disease.</title>
        <authorList>
            <person name="Liu L."/>
            <person name="Xiao J."/>
            <person name="Xia X."/>
            <person name="Pan Y."/>
            <person name="Yan S."/>
            <person name="Wang Y."/>
        </authorList>
    </citation>
    <scope>NUCLEOTIDE SEQUENCE [LARGE SCALE GENOMIC DNA]</scope>
    <source>
        <strain evidence="3 5">SH14</strain>
    </source>
</reference>
<keyword evidence="1" id="KW-0472">Membrane</keyword>
<dbReference type="EMBL" id="CP033137">
    <property type="protein sequence ID" value="AYO14232.1"/>
    <property type="molecule type" value="Genomic_DNA"/>
</dbReference>
<reference evidence="3" key="3">
    <citation type="submission" date="2019-11" db="EMBL/GenBank/DDBJ databases">
        <title>Complete genome sequence of Vibrio owensii SH-14 isolated from shrimp with acute hepatopancreatic necrosis diease.</title>
        <authorList>
            <person name="Liang X."/>
            <person name="Wang Y."/>
        </authorList>
    </citation>
    <scope>NUCLEOTIDE SEQUENCE</scope>
    <source>
        <strain evidence="3">SH14</strain>
    </source>
</reference>
<dbReference type="Proteomes" id="UP000390336">
    <property type="component" value="Chromosome 1"/>
</dbReference>
<name>A0AAP9K9S7_9VIBR</name>
<keyword evidence="1" id="KW-1133">Transmembrane helix</keyword>
<feature type="transmembrane region" description="Helical" evidence="1">
    <location>
        <begin position="6"/>
        <end position="26"/>
    </location>
</feature>